<evidence type="ECO:0000256" key="1">
    <source>
        <dbReference type="SAM" id="Phobius"/>
    </source>
</evidence>
<comment type="caution">
    <text evidence="2">The sequence shown here is derived from an EMBL/GenBank/DDBJ whole genome shotgun (WGS) entry which is preliminary data.</text>
</comment>
<keyword evidence="1" id="KW-0472">Membrane</keyword>
<feature type="transmembrane region" description="Helical" evidence="1">
    <location>
        <begin position="33"/>
        <end position="56"/>
    </location>
</feature>
<reference evidence="2 3" key="1">
    <citation type="submission" date="2024-01" db="EMBL/GenBank/DDBJ databases">
        <title>The genomes of 5 underutilized Papilionoideae crops provide insights into root nodulation and disease resistanc.</title>
        <authorList>
            <person name="Yuan L."/>
        </authorList>
    </citation>
    <scope>NUCLEOTIDE SEQUENCE [LARGE SCALE GENOMIC DNA]</scope>
    <source>
        <strain evidence="2">ZHUSHIDOU_FW_LH</strain>
        <tissue evidence="2">Leaf</tissue>
    </source>
</reference>
<sequence length="66" mass="7339">MNNKNTEPRSINKYKYVHLCTPTPEPYSSSFPIIATFSFGGFGNLAYCSSLVLLCCGGGAEQDWRR</sequence>
<dbReference type="EMBL" id="JAYWIO010000005">
    <property type="protein sequence ID" value="KAK7260304.1"/>
    <property type="molecule type" value="Genomic_DNA"/>
</dbReference>
<proteinExistence type="predicted"/>
<name>A0AAN9I090_CROPI</name>
<evidence type="ECO:0000313" key="2">
    <source>
        <dbReference type="EMBL" id="KAK7260304.1"/>
    </source>
</evidence>
<gene>
    <name evidence="2" type="ORF">RIF29_26246</name>
</gene>
<dbReference type="Proteomes" id="UP001372338">
    <property type="component" value="Unassembled WGS sequence"/>
</dbReference>
<keyword evidence="1" id="KW-1133">Transmembrane helix</keyword>
<accession>A0AAN9I090</accession>
<evidence type="ECO:0000313" key="3">
    <source>
        <dbReference type="Proteomes" id="UP001372338"/>
    </source>
</evidence>
<dbReference type="AlphaFoldDB" id="A0AAN9I090"/>
<keyword evidence="1" id="KW-0812">Transmembrane</keyword>
<organism evidence="2 3">
    <name type="scientific">Crotalaria pallida</name>
    <name type="common">Smooth rattlebox</name>
    <name type="synonym">Crotalaria striata</name>
    <dbReference type="NCBI Taxonomy" id="3830"/>
    <lineage>
        <taxon>Eukaryota</taxon>
        <taxon>Viridiplantae</taxon>
        <taxon>Streptophyta</taxon>
        <taxon>Embryophyta</taxon>
        <taxon>Tracheophyta</taxon>
        <taxon>Spermatophyta</taxon>
        <taxon>Magnoliopsida</taxon>
        <taxon>eudicotyledons</taxon>
        <taxon>Gunneridae</taxon>
        <taxon>Pentapetalae</taxon>
        <taxon>rosids</taxon>
        <taxon>fabids</taxon>
        <taxon>Fabales</taxon>
        <taxon>Fabaceae</taxon>
        <taxon>Papilionoideae</taxon>
        <taxon>50 kb inversion clade</taxon>
        <taxon>genistoids sensu lato</taxon>
        <taxon>core genistoids</taxon>
        <taxon>Crotalarieae</taxon>
        <taxon>Crotalaria</taxon>
    </lineage>
</organism>
<protein>
    <submittedName>
        <fullName evidence="2">Uncharacterized protein</fullName>
    </submittedName>
</protein>
<keyword evidence="3" id="KW-1185">Reference proteome</keyword>